<evidence type="ECO:0000313" key="1">
    <source>
        <dbReference type="EMBL" id="KMK50469.1"/>
    </source>
</evidence>
<evidence type="ECO:0000313" key="2">
    <source>
        <dbReference type="Proteomes" id="UP000036270"/>
    </source>
</evidence>
<dbReference type="EMBL" id="JWIZ01000101">
    <property type="protein sequence ID" value="KMK50469.1"/>
    <property type="molecule type" value="Genomic_DNA"/>
</dbReference>
<dbReference type="AlphaFoldDB" id="A0A0J5P4U3"/>
<keyword evidence="2" id="KW-1185">Reference proteome</keyword>
<gene>
    <name evidence="1" type="ORF">RO21_11625</name>
</gene>
<organism evidence="1 2">
    <name type="scientific">Muribacter muris</name>
    <dbReference type="NCBI Taxonomy" id="67855"/>
    <lineage>
        <taxon>Bacteria</taxon>
        <taxon>Pseudomonadati</taxon>
        <taxon>Pseudomonadota</taxon>
        <taxon>Gammaproteobacteria</taxon>
        <taxon>Pasteurellales</taxon>
        <taxon>Pasteurellaceae</taxon>
        <taxon>Muribacter</taxon>
    </lineage>
</organism>
<sequence>MTKLLSAPNLKKQAADALEVAIVAGSQAWEFAGLPTAERAAAEIALDELLPTGGAIPPIVLSAKELANLTAYRIAPATAQVITIQRANHGEPLAETAITLMCSQLATQTKASAVRLIDEAGQLLEELGNYVERTRKGESIAEMVADTHAKRVLTSETDKPALHRKTHRERH</sequence>
<name>A0A0J5P4U3_9PAST</name>
<proteinExistence type="predicted"/>
<dbReference type="STRING" id="67855.RO21_11625"/>
<dbReference type="PATRIC" id="fig|67855.3.peg.73"/>
<accession>A0A0J5P4U3</accession>
<comment type="caution">
    <text evidence="1">The sequence shown here is derived from an EMBL/GenBank/DDBJ whole genome shotgun (WGS) entry which is preliminary data.</text>
</comment>
<protein>
    <submittedName>
        <fullName evidence="1">Uncharacterized protein</fullName>
    </submittedName>
</protein>
<reference evidence="1 2" key="1">
    <citation type="submission" date="2014-12" db="EMBL/GenBank/DDBJ databases">
        <title>Reclassification of Actinobacillus muris as Muribacter muris.</title>
        <authorList>
            <person name="Christensen H."/>
            <person name="Nicklas W."/>
            <person name="Bisgaard M."/>
        </authorList>
    </citation>
    <scope>NUCLEOTIDE SEQUENCE [LARGE SCALE GENOMIC DNA]</scope>
    <source>
        <strain evidence="1 2">Ackerman80-443D</strain>
    </source>
</reference>
<dbReference type="Proteomes" id="UP000036270">
    <property type="component" value="Unassembled WGS sequence"/>
</dbReference>
<dbReference type="RefSeq" id="WP_047977944.1">
    <property type="nucleotide sequence ID" value="NZ_JWIZ01000101.1"/>
</dbReference>